<dbReference type="PANTHER" id="PTHR45867">
    <property type="entry name" value="PURPLE ACID PHOSPHATASE"/>
    <property type="match status" value="1"/>
</dbReference>
<feature type="domain" description="Calcineurin-like phosphoesterase" evidence="4">
    <location>
        <begin position="155"/>
        <end position="359"/>
    </location>
</feature>
<comment type="similarity">
    <text evidence="3">Belongs to the metallophosphoesterase superfamily. Purple acid phosphatase family.</text>
</comment>
<dbReference type="InterPro" id="IPR029052">
    <property type="entry name" value="Metallo-depent_PP-like"/>
</dbReference>
<evidence type="ECO:0000313" key="8">
    <source>
        <dbReference type="Proteomes" id="UP000198287"/>
    </source>
</evidence>
<dbReference type="GO" id="GO:0003993">
    <property type="term" value="F:acid phosphatase activity"/>
    <property type="evidence" value="ECO:0007669"/>
    <property type="project" value="UniProtKB-EC"/>
</dbReference>
<reference evidence="7 8" key="1">
    <citation type="submission" date="2015-12" db="EMBL/GenBank/DDBJ databases">
        <title>The genome of Folsomia candida.</title>
        <authorList>
            <person name="Faddeeva A."/>
            <person name="Derks M.F."/>
            <person name="Anvar Y."/>
            <person name="Smit S."/>
            <person name="Van Straalen N."/>
            <person name="Roelofs D."/>
        </authorList>
    </citation>
    <scope>NUCLEOTIDE SEQUENCE [LARGE SCALE GENOMIC DNA]</scope>
    <source>
        <strain evidence="7 8">VU population</strain>
        <tissue evidence="7">Whole body</tissue>
    </source>
</reference>
<dbReference type="PANTHER" id="PTHR45867:SF3">
    <property type="entry name" value="ACID PHOSPHATASE TYPE 7"/>
    <property type="match status" value="1"/>
</dbReference>
<evidence type="ECO:0000256" key="2">
    <source>
        <dbReference type="ARBA" id="ARBA00023180"/>
    </source>
</evidence>
<organism evidence="7 8">
    <name type="scientific">Folsomia candida</name>
    <name type="common">Springtail</name>
    <dbReference type="NCBI Taxonomy" id="158441"/>
    <lineage>
        <taxon>Eukaryota</taxon>
        <taxon>Metazoa</taxon>
        <taxon>Ecdysozoa</taxon>
        <taxon>Arthropoda</taxon>
        <taxon>Hexapoda</taxon>
        <taxon>Collembola</taxon>
        <taxon>Entomobryomorpha</taxon>
        <taxon>Isotomoidea</taxon>
        <taxon>Isotomidae</taxon>
        <taxon>Proisotominae</taxon>
        <taxon>Folsomia</taxon>
    </lineage>
</organism>
<dbReference type="InterPro" id="IPR004843">
    <property type="entry name" value="Calcineurin-like_PHP"/>
</dbReference>
<dbReference type="InterPro" id="IPR025733">
    <property type="entry name" value="PAPs_C"/>
</dbReference>
<dbReference type="Pfam" id="PF16656">
    <property type="entry name" value="Pur_ac_phosph_N"/>
    <property type="match status" value="1"/>
</dbReference>
<evidence type="ECO:0000256" key="3">
    <source>
        <dbReference type="RuleBase" id="RU361203"/>
    </source>
</evidence>
<evidence type="ECO:0000313" key="7">
    <source>
        <dbReference type="EMBL" id="OXA47097.1"/>
    </source>
</evidence>
<evidence type="ECO:0000256" key="1">
    <source>
        <dbReference type="ARBA" id="ARBA00022729"/>
    </source>
</evidence>
<keyword evidence="8" id="KW-1185">Reference proteome</keyword>
<dbReference type="Gene3D" id="3.60.21.10">
    <property type="match status" value="1"/>
</dbReference>
<dbReference type="AlphaFoldDB" id="A0A226DQZ9"/>
<dbReference type="Pfam" id="PF00149">
    <property type="entry name" value="Metallophos"/>
    <property type="match status" value="1"/>
</dbReference>
<gene>
    <name evidence="7" type="ORF">Fcan01_18525</name>
</gene>
<feature type="signal peptide" evidence="3">
    <location>
        <begin position="1"/>
        <end position="20"/>
    </location>
</feature>
<dbReference type="Pfam" id="PF14008">
    <property type="entry name" value="Metallophos_C"/>
    <property type="match status" value="1"/>
</dbReference>
<feature type="domain" description="Purple acid phosphatase C-terminal" evidence="5">
    <location>
        <begin position="386"/>
        <end position="447"/>
    </location>
</feature>
<dbReference type="Proteomes" id="UP000198287">
    <property type="component" value="Unassembled WGS sequence"/>
</dbReference>
<dbReference type="SUPFAM" id="SSF56300">
    <property type="entry name" value="Metallo-dependent phosphatases"/>
    <property type="match status" value="1"/>
</dbReference>
<dbReference type="InterPro" id="IPR008963">
    <property type="entry name" value="Purple_acid_Pase-like_N"/>
</dbReference>
<proteinExistence type="inferred from homology"/>
<dbReference type="GO" id="GO:0046872">
    <property type="term" value="F:metal ion binding"/>
    <property type="evidence" value="ECO:0007669"/>
    <property type="project" value="InterPro"/>
</dbReference>
<dbReference type="PROSITE" id="PS51257">
    <property type="entry name" value="PROKAR_LIPOPROTEIN"/>
    <property type="match status" value="1"/>
</dbReference>
<dbReference type="Gene3D" id="2.60.40.380">
    <property type="entry name" value="Purple acid phosphatase-like, N-terminal"/>
    <property type="match status" value="1"/>
</dbReference>
<dbReference type="InterPro" id="IPR015914">
    <property type="entry name" value="PAPs_N"/>
</dbReference>
<dbReference type="OMA" id="CKDVFEP"/>
<name>A0A226DQZ9_FOLCA</name>
<evidence type="ECO:0000259" key="4">
    <source>
        <dbReference type="Pfam" id="PF00149"/>
    </source>
</evidence>
<evidence type="ECO:0000259" key="6">
    <source>
        <dbReference type="Pfam" id="PF16656"/>
    </source>
</evidence>
<protein>
    <recommendedName>
        <fullName evidence="3">Purple acid phosphatase</fullName>
        <ecNumber evidence="3">3.1.3.2</ecNumber>
    </recommendedName>
</protein>
<feature type="chain" id="PRO_5011829631" description="Purple acid phosphatase" evidence="3">
    <location>
        <begin position="21"/>
        <end position="464"/>
    </location>
</feature>
<dbReference type="EC" id="3.1.3.2" evidence="3"/>
<sequence>MRTSCDLLLLLVAIVSLVSCQVLVERADGGLLGPQMEEPDKLVHYQPRHVHIAYGNSPTTKMVVTWSTVDWPEGGDVTPFVEWGTRLPWQGRTNGSTTRFVDTGDLHLAQFIHRVTLTDLQPHTSYIYHCGSSEGISELFGFTTMMEGTDWSPSLAVYGDLGNVNAQSLVRLQQEVQLGVYDAILHVGDFAYDMDSDNGLVGDAFMDQIQPIAAYLPYMTCPGNHEQRDNFAQYKNRFSMPGKFDSMLYSFDMGPVHFISISTEFYYFLQYGIKHVVAQYEWLVEDLREANRPERRAERPWIVTFGHRPMYCSNNNTDDCTQHETRVRVGIPFIHLFGLEDLFMEHGVDLAIWAHEHSYERMWPMYNHRVVNGSDEGDPYHNPKGLVHVTTGSAGCSERHDDFVQYMPDYTAFRSTDYGYSRLHVLNKTHLHMEQVSDDQDGKIIDSFTLVRDRHEAYKIPPRD</sequence>
<keyword evidence="1 3" id="KW-0732">Signal</keyword>
<dbReference type="CDD" id="cd00839">
    <property type="entry name" value="MPP_PAPs"/>
    <property type="match status" value="1"/>
</dbReference>
<comment type="catalytic activity">
    <reaction evidence="3">
        <text>a phosphate monoester + H2O = an alcohol + phosphate</text>
        <dbReference type="Rhea" id="RHEA:15017"/>
        <dbReference type="ChEBI" id="CHEBI:15377"/>
        <dbReference type="ChEBI" id="CHEBI:30879"/>
        <dbReference type="ChEBI" id="CHEBI:43474"/>
        <dbReference type="ChEBI" id="CHEBI:67140"/>
        <dbReference type="EC" id="3.1.3.2"/>
    </reaction>
</comment>
<accession>A0A226DQZ9</accession>
<dbReference type="InterPro" id="IPR041792">
    <property type="entry name" value="MPP_PAP"/>
</dbReference>
<keyword evidence="3" id="KW-0378">Hydrolase</keyword>
<dbReference type="EMBL" id="LNIX01000014">
    <property type="protein sequence ID" value="OXA47097.1"/>
    <property type="molecule type" value="Genomic_DNA"/>
</dbReference>
<dbReference type="SUPFAM" id="SSF49363">
    <property type="entry name" value="Purple acid phosphatase, N-terminal domain"/>
    <property type="match status" value="1"/>
</dbReference>
<evidence type="ECO:0000259" key="5">
    <source>
        <dbReference type="Pfam" id="PF14008"/>
    </source>
</evidence>
<feature type="domain" description="Purple acid phosphatase N-terminal" evidence="6">
    <location>
        <begin position="47"/>
        <end position="144"/>
    </location>
</feature>
<dbReference type="STRING" id="158441.A0A226DQZ9"/>
<keyword evidence="2" id="KW-0325">Glycoprotein</keyword>
<comment type="caution">
    <text evidence="7">The sequence shown here is derived from an EMBL/GenBank/DDBJ whole genome shotgun (WGS) entry which is preliminary data.</text>
</comment>